<dbReference type="RefSeq" id="WP_021702969.1">
    <property type="nucleotide sequence ID" value="NZ_FTMP01000001.1"/>
</dbReference>
<organism evidence="1 2">
    <name type="scientific">Aquipseudomonas alcaligenes</name>
    <name type="common">Pseudomonas alcaligenes</name>
    <dbReference type="NCBI Taxonomy" id="43263"/>
    <lineage>
        <taxon>Bacteria</taxon>
        <taxon>Pseudomonadati</taxon>
        <taxon>Pseudomonadota</taxon>
        <taxon>Gammaproteobacteria</taxon>
        <taxon>Pseudomonadales</taxon>
        <taxon>Pseudomonadaceae</taxon>
        <taxon>Aquipseudomonas</taxon>
    </lineage>
</organism>
<accession>A0A1N6NQ47</accession>
<evidence type="ECO:0000313" key="1">
    <source>
        <dbReference type="EMBL" id="SIP94209.1"/>
    </source>
</evidence>
<dbReference type="EMBL" id="FTMP01000001">
    <property type="protein sequence ID" value="SIP94209.1"/>
    <property type="molecule type" value="Genomic_DNA"/>
</dbReference>
<reference evidence="1 2" key="1">
    <citation type="submission" date="2017-01" db="EMBL/GenBank/DDBJ databases">
        <authorList>
            <person name="Mah S.A."/>
            <person name="Swanson W.J."/>
            <person name="Moy G.W."/>
            <person name="Vacquier V.D."/>
        </authorList>
    </citation>
    <scope>NUCLEOTIDE SEQUENCE [LARGE SCALE GENOMIC DNA]</scope>
    <source>
        <strain evidence="1 2">RU36E</strain>
    </source>
</reference>
<gene>
    <name evidence="1" type="ORF">SAMN05878282_101465</name>
</gene>
<sequence>MKKIISIFCEGKMYSRIYATTVEIRTEELEINPDSWVYRLLILLSENSEVKKLHTSTVALFIDAIKLGCKNEIFNKVKNLMVTELADSKLREMFFHLEEEARQSELSLSTKYKLSQNFRGLIFEWIDRLGLESPIHRQSVGFKSSLKYKRNPREMISDFADSTAPEGLNVPIGAIEFNAINELHSKALEKVEFDLSKIVEAGGRELEWHQEVREYLKECREIDPGRTLLQIVRRLLRKKISRPAWESCGIFNNSCESIVSAVLQVIDDDRLCHLDREYKPSFEWFSRYADQLSKRFSVPILGRRLFFLEYRLETLEMKAILNILLCHTGWNTGSLIEMERSSISPQDGGYELMGFKQKTGNYTPPVHLDKYYPYGIKAIGLLIWNRDQLIKFGLLDKDDQRLWFSWGLGFAAYEDQSIGIFIDLRSFTKRHGLPNYSYEQIRTQVMAKDILANKGSIDPVRRGAGHKFSITTHGYLQQLVFHRLASAVNLDFQRKFESTILWRLKEKDVAGTTKSTSGPKYLLDLTPVGDGTSCRSPTDVPPGLELVDGICRAEQCHVNGGCPNQMIVIDQEALRALVRKRKYYIGNWQRLYLENRHKFEAIHAAAFLFNIALYDYIKDSSYSGFLREVEREIG</sequence>
<evidence type="ECO:0000313" key="2">
    <source>
        <dbReference type="Proteomes" id="UP000185841"/>
    </source>
</evidence>
<dbReference type="Proteomes" id="UP000185841">
    <property type="component" value="Unassembled WGS sequence"/>
</dbReference>
<name>A0A1N6NQ47_AQUAC</name>
<protein>
    <submittedName>
        <fullName evidence="1">Uncharacterized protein</fullName>
    </submittedName>
</protein>
<dbReference type="AlphaFoldDB" id="A0A1N6NQ47"/>
<proteinExistence type="predicted"/>